<accession>A0AAV0AJM5</accession>
<feature type="signal peptide" evidence="2">
    <location>
        <begin position="1"/>
        <end position="22"/>
    </location>
</feature>
<evidence type="ECO:0000256" key="1">
    <source>
        <dbReference type="SAM" id="MobiDB-lite"/>
    </source>
</evidence>
<organism evidence="3 4">
    <name type="scientific">Phakopsora pachyrhizi</name>
    <name type="common">Asian soybean rust disease fungus</name>
    <dbReference type="NCBI Taxonomy" id="170000"/>
    <lineage>
        <taxon>Eukaryota</taxon>
        <taxon>Fungi</taxon>
        <taxon>Dikarya</taxon>
        <taxon>Basidiomycota</taxon>
        <taxon>Pucciniomycotina</taxon>
        <taxon>Pucciniomycetes</taxon>
        <taxon>Pucciniales</taxon>
        <taxon>Phakopsoraceae</taxon>
        <taxon>Phakopsora</taxon>
    </lineage>
</organism>
<dbReference type="EMBL" id="CALTRL010000578">
    <property type="protein sequence ID" value="CAH7668695.1"/>
    <property type="molecule type" value="Genomic_DNA"/>
</dbReference>
<sequence length="716" mass="82865">MDYLKSIAYLCLAVFKTLLTNAALLKKSPVKILEDISEAPRYQTPISTQYDLVSHANIDPRKEKQSQVDLQVNFLVSNAEITPVSISNKRNFDEALKNEESGSMKSPESVKKKKTPQLSSDWGDDLLFFTTEWDVFPNYSMESHYAEIDYDVATEFGGLEPRYQDYYDLQKNFVWEENIGFISEPASLESLSRINLCGASETQVTKHQNLGEMSFTLNLPHNSLTGTKPRAGLAVNSDCTLPGNYRLTHQGEARELNREGQSEMFKNPQTFHFNRDPDNKRKTRTEKIKSKKNRKLNVKILEKHGMENSSKAKGLSQSSKSSSKVFEQNTGKIQIKATNERSKVKGKKLETISGQEKSLEDILDEFKLQLEDLRRSSSTETELSLFLKTIDSYADNKSANLDLKKKKKLNQENLNIFFRRPFIKSFLSCSEIPIGRSIFLKLHDAYKKRNDKGGKYSNDVFFKLINDQVNVNSGESFYVLDSQVKSFFGFKYSDFKVKSPYLEKASTIKNNNYYADQLAKTFGKSIKFIPWEVVFPADNKMKLFQERETIMKSKGIGKFVANYGILPTQRFNLRKLFLVYSTLINKVFCSGEKDLEENFLDRQKAAMDFFDEIMSLLETDNDSPPTYFIKTENFPLDKVSSSMLINKLTFFFQQDRFQFKIPGRNRSKIDVIWKFLALWLAKEKHIYFKQIYHHKSLVLLRLKNFFNSLFFYIVES</sequence>
<proteinExistence type="predicted"/>
<feature type="region of interest" description="Disordered" evidence="1">
    <location>
        <begin position="98"/>
        <end position="117"/>
    </location>
</feature>
<feature type="chain" id="PRO_5043336780" evidence="2">
    <location>
        <begin position="23"/>
        <end position="716"/>
    </location>
</feature>
<feature type="compositionally biased region" description="Basic and acidic residues" evidence="1">
    <location>
        <begin position="273"/>
        <end position="288"/>
    </location>
</feature>
<comment type="caution">
    <text evidence="3">The sequence shown here is derived from an EMBL/GenBank/DDBJ whole genome shotgun (WGS) entry which is preliminary data.</text>
</comment>
<dbReference type="AlphaFoldDB" id="A0AAV0AJM5"/>
<protein>
    <submittedName>
        <fullName evidence="3">Expressed protein</fullName>
    </submittedName>
</protein>
<feature type="compositionally biased region" description="Low complexity" evidence="1">
    <location>
        <begin position="309"/>
        <end position="324"/>
    </location>
</feature>
<evidence type="ECO:0000313" key="3">
    <source>
        <dbReference type="EMBL" id="CAH7668695.1"/>
    </source>
</evidence>
<gene>
    <name evidence="3" type="ORF">PPACK8108_LOCUS3238</name>
</gene>
<feature type="region of interest" description="Disordered" evidence="1">
    <location>
        <begin position="268"/>
        <end position="329"/>
    </location>
</feature>
<dbReference type="Proteomes" id="UP001153365">
    <property type="component" value="Unassembled WGS sequence"/>
</dbReference>
<reference evidence="3" key="1">
    <citation type="submission" date="2022-06" db="EMBL/GenBank/DDBJ databases">
        <authorList>
            <consortium name="SYNGENTA / RWTH Aachen University"/>
        </authorList>
    </citation>
    <scope>NUCLEOTIDE SEQUENCE</scope>
</reference>
<keyword evidence="4" id="KW-1185">Reference proteome</keyword>
<name>A0AAV0AJM5_PHAPC</name>
<keyword evidence="2" id="KW-0732">Signal</keyword>
<evidence type="ECO:0000256" key="2">
    <source>
        <dbReference type="SAM" id="SignalP"/>
    </source>
</evidence>
<evidence type="ECO:0000313" key="4">
    <source>
        <dbReference type="Proteomes" id="UP001153365"/>
    </source>
</evidence>